<accession>A0ABV8FES1</accession>
<sequence>MTHLTALLVLVCRVVWPPHTGTRVRSRRAPSYEARHRLNSAPHQPEPAPVVNRIELAPPANVVRGGYAAWETGAYSAHDLVAA</sequence>
<reference evidence="3" key="1">
    <citation type="journal article" date="2019" name="Int. J. Syst. Evol. Microbiol.">
        <title>The Global Catalogue of Microorganisms (GCM) 10K type strain sequencing project: providing services to taxonomists for standard genome sequencing and annotation.</title>
        <authorList>
            <consortium name="The Broad Institute Genomics Platform"/>
            <consortium name="The Broad Institute Genome Sequencing Center for Infectious Disease"/>
            <person name="Wu L."/>
            <person name="Ma J."/>
        </authorList>
    </citation>
    <scope>NUCLEOTIDE SEQUENCE [LARGE SCALE GENOMIC DNA]</scope>
    <source>
        <strain evidence="3">TBRC 1826</strain>
    </source>
</reference>
<feature type="region of interest" description="Disordered" evidence="1">
    <location>
        <begin position="23"/>
        <end position="48"/>
    </location>
</feature>
<evidence type="ECO:0000256" key="1">
    <source>
        <dbReference type="SAM" id="MobiDB-lite"/>
    </source>
</evidence>
<dbReference type="Proteomes" id="UP001595847">
    <property type="component" value="Unassembled WGS sequence"/>
</dbReference>
<dbReference type="RefSeq" id="WP_378529438.1">
    <property type="nucleotide sequence ID" value="NZ_JBHSBH010000003.1"/>
</dbReference>
<evidence type="ECO:0000313" key="2">
    <source>
        <dbReference type="EMBL" id="MFC3994569.1"/>
    </source>
</evidence>
<evidence type="ECO:0008006" key="4">
    <source>
        <dbReference type="Google" id="ProtNLM"/>
    </source>
</evidence>
<organism evidence="2 3">
    <name type="scientific">Nocardiopsis sediminis</name>
    <dbReference type="NCBI Taxonomy" id="1778267"/>
    <lineage>
        <taxon>Bacteria</taxon>
        <taxon>Bacillati</taxon>
        <taxon>Actinomycetota</taxon>
        <taxon>Actinomycetes</taxon>
        <taxon>Streptosporangiales</taxon>
        <taxon>Nocardiopsidaceae</taxon>
        <taxon>Nocardiopsis</taxon>
    </lineage>
</organism>
<evidence type="ECO:0000313" key="3">
    <source>
        <dbReference type="Proteomes" id="UP001595847"/>
    </source>
</evidence>
<dbReference type="EMBL" id="JBHSBH010000003">
    <property type="protein sequence ID" value="MFC3994569.1"/>
    <property type="molecule type" value="Genomic_DNA"/>
</dbReference>
<comment type="caution">
    <text evidence="2">The sequence shown here is derived from an EMBL/GenBank/DDBJ whole genome shotgun (WGS) entry which is preliminary data.</text>
</comment>
<gene>
    <name evidence="2" type="ORF">ACFOVU_01475</name>
</gene>
<protein>
    <recommendedName>
        <fullName evidence="4">Secreted protein</fullName>
    </recommendedName>
</protein>
<name>A0ABV8FES1_9ACTN</name>
<proteinExistence type="predicted"/>
<keyword evidence="3" id="KW-1185">Reference proteome</keyword>